<organism evidence="7 8">
    <name type="scientific">Ranatra chinensis</name>
    <dbReference type="NCBI Taxonomy" id="642074"/>
    <lineage>
        <taxon>Eukaryota</taxon>
        <taxon>Metazoa</taxon>
        <taxon>Ecdysozoa</taxon>
        <taxon>Arthropoda</taxon>
        <taxon>Hexapoda</taxon>
        <taxon>Insecta</taxon>
        <taxon>Pterygota</taxon>
        <taxon>Neoptera</taxon>
        <taxon>Paraneoptera</taxon>
        <taxon>Hemiptera</taxon>
        <taxon>Heteroptera</taxon>
        <taxon>Panheteroptera</taxon>
        <taxon>Nepomorpha</taxon>
        <taxon>Nepidae</taxon>
        <taxon>Ranatrinae</taxon>
        <taxon>Ranatra</taxon>
    </lineage>
</organism>
<dbReference type="InterPro" id="IPR036390">
    <property type="entry name" value="WH_DNA-bd_sf"/>
</dbReference>
<evidence type="ECO:0000256" key="1">
    <source>
        <dbReference type="ARBA" id="ARBA00022884"/>
    </source>
</evidence>
<feature type="domain" description="HTH La-type RNA-binding" evidence="5">
    <location>
        <begin position="1"/>
        <end position="48"/>
    </location>
</feature>
<evidence type="ECO:0000259" key="6">
    <source>
        <dbReference type="PROSITE" id="PS51939"/>
    </source>
</evidence>
<dbReference type="GO" id="GO:1990904">
    <property type="term" value="C:ribonucleoprotein complex"/>
    <property type="evidence" value="ECO:0007669"/>
    <property type="project" value="UniProtKB-UniRule"/>
</dbReference>
<dbReference type="Gene3D" id="1.10.10.10">
    <property type="entry name" value="Winged helix-like DNA-binding domain superfamily/Winged helix DNA-binding domain"/>
    <property type="match status" value="1"/>
</dbReference>
<feature type="domain" description="RRM" evidence="4">
    <location>
        <begin position="60"/>
        <end position="142"/>
    </location>
</feature>
<protein>
    <submittedName>
        <fullName evidence="7">Uncharacterized protein</fullName>
    </submittedName>
</protein>
<dbReference type="CDD" id="cd12291">
    <property type="entry name" value="RRM1_La"/>
    <property type="match status" value="1"/>
</dbReference>
<dbReference type="InterPro" id="IPR002344">
    <property type="entry name" value="Lupus_La"/>
</dbReference>
<dbReference type="InterPro" id="IPR035979">
    <property type="entry name" value="RBD_domain_sf"/>
</dbReference>
<dbReference type="GO" id="GO:0003723">
    <property type="term" value="F:RNA binding"/>
    <property type="evidence" value="ECO:0007669"/>
    <property type="project" value="UniProtKB-UniRule"/>
</dbReference>
<accession>A0ABD0YA44</accession>
<dbReference type="InterPro" id="IPR014886">
    <property type="entry name" value="La_xRRM"/>
</dbReference>
<dbReference type="PRINTS" id="PR00302">
    <property type="entry name" value="LUPUSLA"/>
</dbReference>
<evidence type="ECO:0000256" key="2">
    <source>
        <dbReference type="PROSITE-ProRule" id="PRU00332"/>
    </source>
</evidence>
<gene>
    <name evidence="7" type="ORF">AAG570_001973</name>
</gene>
<dbReference type="PROSITE" id="PS50961">
    <property type="entry name" value="HTH_LA"/>
    <property type="match status" value="1"/>
</dbReference>
<dbReference type="InterPro" id="IPR012677">
    <property type="entry name" value="Nucleotide-bd_a/b_plait_sf"/>
</dbReference>
<dbReference type="Proteomes" id="UP001558652">
    <property type="component" value="Unassembled WGS sequence"/>
</dbReference>
<evidence type="ECO:0000313" key="7">
    <source>
        <dbReference type="EMBL" id="KAL1124203.1"/>
    </source>
</evidence>
<dbReference type="PROSITE" id="PS50102">
    <property type="entry name" value="RRM"/>
    <property type="match status" value="1"/>
</dbReference>
<feature type="domain" description="XRRM" evidence="6">
    <location>
        <begin position="196"/>
        <end position="257"/>
    </location>
</feature>
<sequence length="257" mass="29804">MLKFKRLAQLSTDPDKIVASLAKSESKLMEISEDKKKIRRNPDKPVPEMNEERRKELMCRTVYIKGFPKDSQLSELLDFFAQKWKYENIVMRNYQDKKTKTWNFKGSVFLVFPTVEEAKAFLEEKEFTYKDGEMIRMWQSDYIDQKRKEYDERKKSQKKKPDENSSNITGIQRVDCPVQDAGGEGKDEEAEKEDDGLPRGTIVKVTGLKGDIGREDLKEKIEGMGLAVAFVDFSMGKDEGWIRLEEKDAAKEVCTTL</sequence>
<proteinExistence type="predicted"/>
<dbReference type="SUPFAM" id="SSF46785">
    <property type="entry name" value="Winged helix' DNA-binding domain"/>
    <property type="match status" value="1"/>
</dbReference>
<evidence type="ECO:0000313" key="8">
    <source>
        <dbReference type="Proteomes" id="UP001558652"/>
    </source>
</evidence>
<dbReference type="InterPro" id="IPR036388">
    <property type="entry name" value="WH-like_DNA-bd_sf"/>
</dbReference>
<dbReference type="AlphaFoldDB" id="A0ABD0YA44"/>
<keyword evidence="1 2" id="KW-0694">RNA-binding</keyword>
<dbReference type="PROSITE" id="PS51939">
    <property type="entry name" value="XRRM"/>
    <property type="match status" value="1"/>
</dbReference>
<evidence type="ECO:0000259" key="5">
    <source>
        <dbReference type="PROSITE" id="PS50961"/>
    </source>
</evidence>
<dbReference type="InterPro" id="IPR006630">
    <property type="entry name" value="La_HTH"/>
</dbReference>
<dbReference type="SUPFAM" id="SSF54928">
    <property type="entry name" value="RNA-binding domain, RBD"/>
    <property type="match status" value="1"/>
</dbReference>
<keyword evidence="8" id="KW-1185">Reference proteome</keyword>
<dbReference type="InterPro" id="IPR000504">
    <property type="entry name" value="RRM_dom"/>
</dbReference>
<evidence type="ECO:0000259" key="4">
    <source>
        <dbReference type="PROSITE" id="PS50102"/>
    </source>
</evidence>
<dbReference type="EMBL" id="JBFDAA010000011">
    <property type="protein sequence ID" value="KAL1124203.1"/>
    <property type="molecule type" value="Genomic_DNA"/>
</dbReference>
<name>A0ABD0YA44_9HEMI</name>
<dbReference type="Pfam" id="PF08777">
    <property type="entry name" value="RRM_3"/>
    <property type="match status" value="1"/>
</dbReference>
<feature type="region of interest" description="Disordered" evidence="3">
    <location>
        <begin position="149"/>
        <end position="195"/>
    </location>
</feature>
<evidence type="ECO:0000256" key="3">
    <source>
        <dbReference type="SAM" id="MobiDB-lite"/>
    </source>
</evidence>
<dbReference type="Gene3D" id="3.30.70.330">
    <property type="match status" value="2"/>
</dbReference>
<feature type="region of interest" description="Disordered" evidence="3">
    <location>
        <begin position="32"/>
        <end position="51"/>
    </location>
</feature>
<reference evidence="7 8" key="1">
    <citation type="submission" date="2024-07" db="EMBL/GenBank/DDBJ databases">
        <title>Chromosome-level genome assembly of the water stick insect Ranatra chinensis (Heteroptera: Nepidae).</title>
        <authorList>
            <person name="Liu X."/>
        </authorList>
    </citation>
    <scope>NUCLEOTIDE SEQUENCE [LARGE SCALE GENOMIC DNA]</scope>
    <source>
        <strain evidence="7">Cailab_2021Rc</strain>
        <tissue evidence="7">Muscle</tissue>
    </source>
</reference>
<feature type="compositionally biased region" description="Basic and acidic residues" evidence="3">
    <location>
        <begin position="149"/>
        <end position="163"/>
    </location>
</feature>
<comment type="caution">
    <text evidence="7">The sequence shown here is derived from an EMBL/GenBank/DDBJ whole genome shotgun (WGS) entry which is preliminary data.</text>
</comment>